<dbReference type="EMBL" id="CAJOBI010342188">
    <property type="protein sequence ID" value="CAF5214517.1"/>
    <property type="molecule type" value="Genomic_DNA"/>
</dbReference>
<gene>
    <name evidence="1" type="ORF">SMN809_LOCUS79318</name>
</gene>
<accession>A0A8S3J7Z7</accession>
<sequence>MYFIIDLSSFDTLCSTNLTINNRIYMELWMENDIVYLANNNSIFLVEEVSNRKDYKLI</sequence>
<organism evidence="1 2">
    <name type="scientific">Rotaria magnacalcarata</name>
    <dbReference type="NCBI Taxonomy" id="392030"/>
    <lineage>
        <taxon>Eukaryota</taxon>
        <taxon>Metazoa</taxon>
        <taxon>Spiralia</taxon>
        <taxon>Gnathifera</taxon>
        <taxon>Rotifera</taxon>
        <taxon>Eurotatoria</taxon>
        <taxon>Bdelloidea</taxon>
        <taxon>Philodinida</taxon>
        <taxon>Philodinidae</taxon>
        <taxon>Rotaria</taxon>
    </lineage>
</organism>
<proteinExistence type="predicted"/>
<name>A0A8S3J7Z7_9BILA</name>
<comment type="caution">
    <text evidence="1">The sequence shown here is derived from an EMBL/GenBank/DDBJ whole genome shotgun (WGS) entry which is preliminary data.</text>
</comment>
<dbReference type="AlphaFoldDB" id="A0A8S3J7Z7"/>
<feature type="non-terminal residue" evidence="1">
    <location>
        <position position="1"/>
    </location>
</feature>
<reference evidence="1" key="1">
    <citation type="submission" date="2021-02" db="EMBL/GenBank/DDBJ databases">
        <authorList>
            <person name="Nowell W R."/>
        </authorList>
    </citation>
    <scope>NUCLEOTIDE SEQUENCE</scope>
</reference>
<protein>
    <submittedName>
        <fullName evidence="1">Uncharacterized protein</fullName>
    </submittedName>
</protein>
<dbReference type="Proteomes" id="UP000676336">
    <property type="component" value="Unassembled WGS sequence"/>
</dbReference>
<evidence type="ECO:0000313" key="1">
    <source>
        <dbReference type="EMBL" id="CAF5214517.1"/>
    </source>
</evidence>
<evidence type="ECO:0000313" key="2">
    <source>
        <dbReference type="Proteomes" id="UP000676336"/>
    </source>
</evidence>